<comment type="caution">
    <text evidence="1">The sequence shown here is derived from an EMBL/GenBank/DDBJ whole genome shotgun (WGS) entry which is preliminary data.</text>
</comment>
<gene>
    <name evidence="1" type="ORF">ACJHVH_04980</name>
</gene>
<keyword evidence="2" id="KW-1185">Reference proteome</keyword>
<proteinExistence type="predicted"/>
<organism evidence="1 2">
    <name type="scientific">Moraxella oculi</name>
    <dbReference type="NCBI Taxonomy" id="2940516"/>
    <lineage>
        <taxon>Bacteria</taxon>
        <taxon>Pseudomonadati</taxon>
        <taxon>Pseudomonadota</taxon>
        <taxon>Gammaproteobacteria</taxon>
        <taxon>Moraxellales</taxon>
        <taxon>Moraxellaceae</taxon>
        <taxon>Moraxella</taxon>
    </lineage>
</organism>
<dbReference type="EMBL" id="JBJJXE010000006">
    <property type="protein sequence ID" value="MFL1732349.1"/>
    <property type="molecule type" value="Genomic_DNA"/>
</dbReference>
<dbReference type="RefSeq" id="WP_407069000.1">
    <property type="nucleotide sequence ID" value="NZ_JBJJXE010000006.1"/>
</dbReference>
<reference evidence="1 2" key="1">
    <citation type="submission" date="2024-11" db="EMBL/GenBank/DDBJ databases">
        <title>First Report of Moraxella oculi in Brazil in an Infectious Bovine Keratoconjunctivitis Outbreak.</title>
        <authorList>
            <person name="Carvalho C.V."/>
            <person name="Domingues R."/>
            <person name="Coutinho C."/>
            <person name="Honorio N.T.B.S."/>
            <person name="Faza D.R.L.R."/>
            <person name="Carvalho W.A."/>
            <person name="Machado A.B.F."/>
            <person name="Martins M.F."/>
            <person name="Gaspar E.B."/>
        </authorList>
    </citation>
    <scope>NUCLEOTIDE SEQUENCE [LARGE SCALE GENOMIC DNA]</scope>
    <source>
        <strain evidence="1 2">2117LE</strain>
    </source>
</reference>
<dbReference type="Proteomes" id="UP001624684">
    <property type="component" value="Unassembled WGS sequence"/>
</dbReference>
<protein>
    <submittedName>
        <fullName evidence="1">Uncharacterized protein</fullName>
    </submittedName>
</protein>
<evidence type="ECO:0000313" key="1">
    <source>
        <dbReference type="EMBL" id="MFL1732349.1"/>
    </source>
</evidence>
<sequence length="155" mass="17299">MSKKENMMRELNTNEIKAVSGARRWSMEGMGGNRQGYTYGSFKFGNFGNQGVNIVVHADVACGNGRTHWGDRGTMVGVYEKMVSCISKSILLLTLLVMLGCSTTHTKLDNMDTKNYPTYNPNCSRFVQHIPMPQKLNSVENHERSSIATECKSSH</sequence>
<evidence type="ECO:0000313" key="2">
    <source>
        <dbReference type="Proteomes" id="UP001624684"/>
    </source>
</evidence>
<accession>A0ABW8U5C9</accession>
<name>A0ABW8U5C9_9GAMM</name>